<evidence type="ECO:0000313" key="3">
    <source>
        <dbReference type="Proteomes" id="UP000569202"/>
    </source>
</evidence>
<dbReference type="Pfam" id="PF01168">
    <property type="entry name" value="Ala_racemase_N"/>
    <property type="match status" value="1"/>
</dbReference>
<dbReference type="Gene3D" id="3.20.20.10">
    <property type="entry name" value="Alanine racemase"/>
    <property type="match status" value="1"/>
</dbReference>
<proteinExistence type="predicted"/>
<name>A0A7Y2WC88_9GAMM</name>
<protein>
    <submittedName>
        <fullName evidence="2">Alanine racemase</fullName>
    </submittedName>
</protein>
<dbReference type="RefSeq" id="WP_171541231.1">
    <property type="nucleotide sequence ID" value="NZ_JABERL010000067.1"/>
</dbReference>
<dbReference type="Proteomes" id="UP000569202">
    <property type="component" value="Unassembled WGS sequence"/>
</dbReference>
<dbReference type="EMBL" id="JABERL010000067">
    <property type="protein sequence ID" value="NNH79161.1"/>
    <property type="molecule type" value="Genomic_DNA"/>
</dbReference>
<dbReference type="SUPFAM" id="SSF51419">
    <property type="entry name" value="PLP-binding barrel"/>
    <property type="match status" value="1"/>
</dbReference>
<evidence type="ECO:0000259" key="1">
    <source>
        <dbReference type="Pfam" id="PF01168"/>
    </source>
</evidence>
<accession>A0A7Y2WC88</accession>
<dbReference type="GO" id="GO:0036088">
    <property type="term" value="P:D-serine catabolic process"/>
    <property type="evidence" value="ECO:0007669"/>
    <property type="project" value="TreeGrafter"/>
</dbReference>
<dbReference type="InterPro" id="IPR001608">
    <property type="entry name" value="Ala_racemase_N"/>
</dbReference>
<dbReference type="AlphaFoldDB" id="A0A7Y2WC88"/>
<dbReference type="PANTHER" id="PTHR28004">
    <property type="entry name" value="ZGC:162816-RELATED"/>
    <property type="match status" value="1"/>
</dbReference>
<gene>
    <name evidence="2" type="ORF">HLH17_16210</name>
</gene>
<dbReference type="GO" id="GO:0008721">
    <property type="term" value="F:D-serine ammonia-lyase activity"/>
    <property type="evidence" value="ECO:0007669"/>
    <property type="project" value="TreeGrafter"/>
</dbReference>
<organism evidence="2 3">
    <name type="scientific">Acinetobacter terrae</name>
    <dbReference type="NCBI Taxonomy" id="2731247"/>
    <lineage>
        <taxon>Bacteria</taxon>
        <taxon>Pseudomonadati</taxon>
        <taxon>Pseudomonadota</taxon>
        <taxon>Gammaproteobacteria</taxon>
        <taxon>Moraxellales</taxon>
        <taxon>Moraxellaceae</taxon>
        <taxon>Acinetobacter</taxon>
        <taxon>Acinetobacter Taxon 24</taxon>
    </lineage>
</organism>
<dbReference type="InterPro" id="IPR051466">
    <property type="entry name" value="D-amino_acid_metab_enzyme"/>
</dbReference>
<reference evidence="2 3" key="1">
    <citation type="submission" date="2020-04" db="EMBL/GenBank/DDBJ databases">
        <title>Acinetobacter Taxon 24.</title>
        <authorList>
            <person name="Nemec A."/>
            <person name="Radolfova-Krizova L."/>
            <person name="Higgins P.G."/>
            <person name="Spanelova P."/>
        </authorList>
    </citation>
    <scope>NUCLEOTIDE SEQUENCE [LARGE SCALE GENOMIC DNA]</scope>
    <source>
        <strain evidence="2 3">ANC 5380</strain>
    </source>
</reference>
<comment type="caution">
    <text evidence="2">The sequence shown here is derived from an EMBL/GenBank/DDBJ whole genome shotgun (WGS) entry which is preliminary data.</text>
</comment>
<evidence type="ECO:0000313" key="2">
    <source>
        <dbReference type="EMBL" id="NNH79161.1"/>
    </source>
</evidence>
<dbReference type="PANTHER" id="PTHR28004:SF2">
    <property type="entry name" value="D-SERINE DEHYDRATASE"/>
    <property type="match status" value="1"/>
</dbReference>
<dbReference type="InterPro" id="IPR029066">
    <property type="entry name" value="PLP-binding_barrel"/>
</dbReference>
<sequence length="384" mass="44329">MQSNYFQQLTQDLKQQGRGTPQLILDVKTYQYNLDYVQSKLPAQLKPRLVVKSLASIQLLKLASEKLSTQRFMVFHLPHIVEIIQTFGQADILLGKPMPIRAVELFYQSNAQHEIHIQWLIDDLGRLQQYLQLAQRLDISLNVNIEIDVGLHRGGVQNSQQFFALLKLIQQHSTHLKLSGLMGYDAHVAKLPKIIKSPEKSYQQSQQTYQQYKAIIQQQFPNLWHEDLCFNGGGSPTFMQHCQQSECNDLAFGSMLVKPSDFDLGNLSALKCALWIATPVLKVLPYSQLPGLDMLNLLPHHYQALFVYGGYWRADYIYPEKSQPHLLYGRSSNQEMLQVPKQCEIAVDDYVFLRPQQSEALIPQFAKLYAYEQRKFEIWETCLE</sequence>
<feature type="domain" description="Alanine racemase N-terminal" evidence="1">
    <location>
        <begin position="26"/>
        <end position="257"/>
    </location>
</feature>